<dbReference type="InterPro" id="IPR051457">
    <property type="entry name" value="2-oxoacid:Fd_oxidoreductase"/>
</dbReference>
<name>X1W113_9ZZZZ</name>
<feature type="non-terminal residue" evidence="3">
    <location>
        <position position="189"/>
    </location>
</feature>
<dbReference type="InterPro" id="IPR011766">
    <property type="entry name" value="TPP_enzyme_TPP-bd"/>
</dbReference>
<evidence type="ECO:0000259" key="2">
    <source>
        <dbReference type="Pfam" id="PF02775"/>
    </source>
</evidence>
<dbReference type="GO" id="GO:0030976">
    <property type="term" value="F:thiamine pyrophosphate binding"/>
    <property type="evidence" value="ECO:0007669"/>
    <property type="project" value="InterPro"/>
</dbReference>
<dbReference type="GO" id="GO:0016625">
    <property type="term" value="F:oxidoreductase activity, acting on the aldehyde or oxo group of donors, iron-sulfur protein as acceptor"/>
    <property type="evidence" value="ECO:0007669"/>
    <property type="project" value="UniProtKB-ARBA"/>
</dbReference>
<dbReference type="EMBL" id="BARW01035541">
    <property type="protein sequence ID" value="GAJ21155.1"/>
    <property type="molecule type" value="Genomic_DNA"/>
</dbReference>
<proteinExistence type="predicted"/>
<protein>
    <recommendedName>
        <fullName evidence="2">Thiamine pyrophosphate enzyme TPP-binding domain-containing protein</fullName>
    </recommendedName>
</protein>
<dbReference type="CDD" id="cd03375">
    <property type="entry name" value="TPP_OGFOR"/>
    <property type="match status" value="1"/>
</dbReference>
<gene>
    <name evidence="3" type="ORF">S12H4_55409</name>
</gene>
<dbReference type="PANTHER" id="PTHR48084:SF1">
    <property type="entry name" value="2-OXOGLUTARATE SYNTHASE SUBUNIT KORB"/>
    <property type="match status" value="1"/>
</dbReference>
<evidence type="ECO:0000256" key="1">
    <source>
        <dbReference type="ARBA" id="ARBA00023002"/>
    </source>
</evidence>
<dbReference type="SUPFAM" id="SSF52518">
    <property type="entry name" value="Thiamin diphosphate-binding fold (THDP-binding)"/>
    <property type="match status" value="1"/>
</dbReference>
<dbReference type="PANTHER" id="PTHR48084">
    <property type="entry name" value="2-OXOGLUTARATE OXIDOREDUCTASE SUBUNIT KORB-RELATED"/>
    <property type="match status" value="1"/>
</dbReference>
<dbReference type="GO" id="GO:0045333">
    <property type="term" value="P:cellular respiration"/>
    <property type="evidence" value="ECO:0007669"/>
    <property type="project" value="UniProtKB-ARBA"/>
</dbReference>
<dbReference type="Pfam" id="PF02775">
    <property type="entry name" value="TPP_enzyme_C"/>
    <property type="match status" value="1"/>
</dbReference>
<dbReference type="Gene3D" id="3.40.50.970">
    <property type="match status" value="1"/>
</dbReference>
<dbReference type="AlphaFoldDB" id="X1W113"/>
<dbReference type="InterPro" id="IPR029061">
    <property type="entry name" value="THDP-binding"/>
</dbReference>
<evidence type="ECO:0000313" key="3">
    <source>
        <dbReference type="EMBL" id="GAJ21155.1"/>
    </source>
</evidence>
<accession>X1W113</accession>
<reference evidence="3" key="1">
    <citation type="journal article" date="2014" name="Front. Microbiol.">
        <title>High frequency of phylogenetically diverse reductive dehalogenase-homologous genes in deep subseafloor sedimentary metagenomes.</title>
        <authorList>
            <person name="Kawai M."/>
            <person name="Futagami T."/>
            <person name="Toyoda A."/>
            <person name="Takaki Y."/>
            <person name="Nishi S."/>
            <person name="Hori S."/>
            <person name="Arai W."/>
            <person name="Tsubouchi T."/>
            <person name="Morono Y."/>
            <person name="Uchiyama I."/>
            <person name="Ito T."/>
            <person name="Fujiyama A."/>
            <person name="Inagaki F."/>
            <person name="Takami H."/>
        </authorList>
    </citation>
    <scope>NUCLEOTIDE SEQUENCE</scope>
    <source>
        <strain evidence="3">Expedition CK06-06</strain>
    </source>
</reference>
<organism evidence="3">
    <name type="scientific">marine sediment metagenome</name>
    <dbReference type="NCBI Taxonomy" id="412755"/>
    <lineage>
        <taxon>unclassified sequences</taxon>
        <taxon>metagenomes</taxon>
        <taxon>ecological metagenomes</taxon>
    </lineage>
</organism>
<keyword evidence="1" id="KW-0560">Oxidoreductase</keyword>
<sequence>MYTEIAKSYLRKEKFPSVWCPGCGHGLILASILRAIHKKGWKKEETVMVSGIGCAGRIPGYVDFCTLHTTHGRALAFATGIKFARPELNVIAVMGDGDAAAIGGNHLIHAARRNINITAIVFNNFIYGMTGGQKSPTTPRGFFSSTSPYGNAEPPFDLCNMVKGAGAVFVARGTEYHLPALDTIIYKAL</sequence>
<comment type="caution">
    <text evidence="3">The sequence shown here is derived from an EMBL/GenBank/DDBJ whole genome shotgun (WGS) entry which is preliminary data.</text>
</comment>
<feature type="domain" description="Thiamine pyrophosphate enzyme TPP-binding" evidence="2">
    <location>
        <begin position="56"/>
        <end position="179"/>
    </location>
</feature>